<keyword evidence="3" id="KW-1185">Reference proteome</keyword>
<feature type="region of interest" description="Disordered" evidence="1">
    <location>
        <begin position="90"/>
        <end position="155"/>
    </location>
</feature>
<proteinExistence type="predicted"/>
<evidence type="ECO:0000313" key="2">
    <source>
        <dbReference type="EMBL" id="KIM65557.1"/>
    </source>
</evidence>
<dbReference type="AlphaFoldDB" id="A0A0C3AKT5"/>
<feature type="compositionally biased region" description="Basic and acidic residues" evidence="1">
    <location>
        <begin position="337"/>
        <end position="349"/>
    </location>
</feature>
<dbReference type="Proteomes" id="UP000053989">
    <property type="component" value="Unassembled WGS sequence"/>
</dbReference>
<gene>
    <name evidence="2" type="ORF">SCLCIDRAFT_22720</name>
</gene>
<feature type="region of interest" description="Disordered" evidence="1">
    <location>
        <begin position="337"/>
        <end position="369"/>
    </location>
</feature>
<accession>A0A0C3AKT5</accession>
<reference evidence="2 3" key="1">
    <citation type="submission" date="2014-04" db="EMBL/GenBank/DDBJ databases">
        <authorList>
            <consortium name="DOE Joint Genome Institute"/>
            <person name="Kuo A."/>
            <person name="Kohler A."/>
            <person name="Nagy L.G."/>
            <person name="Floudas D."/>
            <person name="Copeland A."/>
            <person name="Barry K.W."/>
            <person name="Cichocki N."/>
            <person name="Veneault-Fourrey C."/>
            <person name="LaButti K."/>
            <person name="Lindquist E.A."/>
            <person name="Lipzen A."/>
            <person name="Lundell T."/>
            <person name="Morin E."/>
            <person name="Murat C."/>
            <person name="Sun H."/>
            <person name="Tunlid A."/>
            <person name="Henrissat B."/>
            <person name="Grigoriev I.V."/>
            <person name="Hibbett D.S."/>
            <person name="Martin F."/>
            <person name="Nordberg H.P."/>
            <person name="Cantor M.N."/>
            <person name="Hua S.X."/>
        </authorList>
    </citation>
    <scope>NUCLEOTIDE SEQUENCE [LARGE SCALE GENOMIC DNA]</scope>
    <source>
        <strain evidence="2 3">Foug A</strain>
    </source>
</reference>
<protein>
    <submittedName>
        <fullName evidence="2">Uncharacterized protein</fullName>
    </submittedName>
</protein>
<sequence>MVKIPELTKDGQNWKIYCTKFLEVAATFDCLKVLAGRPYEGDDWDGCNALLCCMFMETVAPSIYFKICRRTAHENFKYLAKRFRNSKPIPRANEFQRAGTAAAAETPEKSPMSANAATERHAHAKSDEEDLSNSKALTRGTEDVDDGNVGRTEDPHTSFEALAKGTSAESAEMTLVVLESTPHETQDQPHSSLPLTPRPPIEGEPNGCKQEAVDSVVTAGRTKGMVEMAEPTEMVADVNRTALLGGEPVEMACEVDEGNGMERKDLRLPKAELYCEERHQHSGNATGDVPSAQKLLLKGEWTVLYASGKLLTTTVEPYANDGDRNARVYLGGTHWRAGDADRPGNRSDGSRYQADRLSCQTDGPRGEADASRAWMDTLKVSDSAETNVIGHEEGAGTYLSIGDAKHLAKETDGVGNHVDVLIGHGDVLSVNTDVIKPTDTPQIINEPNGLGDQTDTSSVHTYVHCIGNDAGAAENETLNIRKSQTIEKSQDSLYTAEIEFPKRSYRWRKVSVGNIDVYVPWNVPIEVLGRAFEFREVESAGKAIAPIVEGERAGNGDGS</sequence>
<dbReference type="EMBL" id="KN822022">
    <property type="protein sequence ID" value="KIM65557.1"/>
    <property type="molecule type" value="Genomic_DNA"/>
</dbReference>
<dbReference type="HOGENOM" id="CLU_018595_0_0_1"/>
<dbReference type="InParanoid" id="A0A0C3AKT5"/>
<organism evidence="2 3">
    <name type="scientific">Scleroderma citrinum Foug A</name>
    <dbReference type="NCBI Taxonomy" id="1036808"/>
    <lineage>
        <taxon>Eukaryota</taxon>
        <taxon>Fungi</taxon>
        <taxon>Dikarya</taxon>
        <taxon>Basidiomycota</taxon>
        <taxon>Agaricomycotina</taxon>
        <taxon>Agaricomycetes</taxon>
        <taxon>Agaricomycetidae</taxon>
        <taxon>Boletales</taxon>
        <taxon>Sclerodermatineae</taxon>
        <taxon>Sclerodermataceae</taxon>
        <taxon>Scleroderma</taxon>
    </lineage>
</organism>
<name>A0A0C3AKT5_9AGAM</name>
<evidence type="ECO:0000256" key="1">
    <source>
        <dbReference type="SAM" id="MobiDB-lite"/>
    </source>
</evidence>
<evidence type="ECO:0000313" key="3">
    <source>
        <dbReference type="Proteomes" id="UP000053989"/>
    </source>
</evidence>
<reference evidence="3" key="2">
    <citation type="submission" date="2015-01" db="EMBL/GenBank/DDBJ databases">
        <title>Evolutionary Origins and Diversification of the Mycorrhizal Mutualists.</title>
        <authorList>
            <consortium name="DOE Joint Genome Institute"/>
            <consortium name="Mycorrhizal Genomics Consortium"/>
            <person name="Kohler A."/>
            <person name="Kuo A."/>
            <person name="Nagy L.G."/>
            <person name="Floudas D."/>
            <person name="Copeland A."/>
            <person name="Barry K.W."/>
            <person name="Cichocki N."/>
            <person name="Veneault-Fourrey C."/>
            <person name="LaButti K."/>
            <person name="Lindquist E.A."/>
            <person name="Lipzen A."/>
            <person name="Lundell T."/>
            <person name="Morin E."/>
            <person name="Murat C."/>
            <person name="Riley R."/>
            <person name="Ohm R."/>
            <person name="Sun H."/>
            <person name="Tunlid A."/>
            <person name="Henrissat B."/>
            <person name="Grigoriev I.V."/>
            <person name="Hibbett D.S."/>
            <person name="Martin F."/>
        </authorList>
    </citation>
    <scope>NUCLEOTIDE SEQUENCE [LARGE SCALE GENOMIC DNA]</scope>
    <source>
        <strain evidence="3">Foug A</strain>
    </source>
</reference>